<dbReference type="RefSeq" id="WP_140700285.1">
    <property type="nucleotide sequence ID" value="NZ_RCZG01000031.1"/>
</dbReference>
<dbReference type="PANTHER" id="PTHR43775">
    <property type="entry name" value="FATTY ACID SYNTHASE"/>
    <property type="match status" value="1"/>
</dbReference>
<dbReference type="Gene3D" id="3.40.366.10">
    <property type="entry name" value="Malonyl-Coenzyme A Acyl Carrier Protein, domain 2"/>
    <property type="match status" value="1"/>
</dbReference>
<evidence type="ECO:0000256" key="5">
    <source>
        <dbReference type="ARBA" id="ARBA00023268"/>
    </source>
</evidence>
<keyword evidence="2" id="KW-0597">Phosphoprotein</keyword>
<dbReference type="AlphaFoldDB" id="A0A502DFP9"/>
<dbReference type="InterPro" id="IPR014043">
    <property type="entry name" value="Acyl_transferase_dom"/>
</dbReference>
<name>A0A502DFP9_9MYCO</name>
<evidence type="ECO:0000256" key="4">
    <source>
        <dbReference type="ARBA" id="ARBA00022857"/>
    </source>
</evidence>
<dbReference type="GO" id="GO:0004312">
    <property type="term" value="F:fatty acid synthase activity"/>
    <property type="evidence" value="ECO:0007669"/>
    <property type="project" value="TreeGrafter"/>
</dbReference>
<keyword evidence="3" id="KW-0808">Transferase</keyword>
<dbReference type="Pfam" id="PF08659">
    <property type="entry name" value="KR"/>
    <property type="match status" value="1"/>
</dbReference>
<feature type="active site" description="Proton acceptor; for dehydratase activity" evidence="6">
    <location>
        <position position="214"/>
    </location>
</feature>
<dbReference type="Pfam" id="PF21089">
    <property type="entry name" value="PKS_DH_N"/>
    <property type="match status" value="1"/>
</dbReference>
<dbReference type="SMART" id="SM00822">
    <property type="entry name" value="PKS_KR"/>
    <property type="match status" value="1"/>
</dbReference>
<dbReference type="PANTHER" id="PTHR43775:SF37">
    <property type="entry name" value="SI:DKEY-61P9.11"/>
    <property type="match status" value="1"/>
</dbReference>
<feature type="region of interest" description="C-terminal hotdog fold" evidence="6">
    <location>
        <begin position="311"/>
        <end position="444"/>
    </location>
</feature>
<dbReference type="Gene3D" id="1.10.1200.10">
    <property type="entry name" value="ACP-like"/>
    <property type="match status" value="1"/>
</dbReference>
<evidence type="ECO:0000256" key="6">
    <source>
        <dbReference type="PROSITE-ProRule" id="PRU01363"/>
    </source>
</evidence>
<dbReference type="SUPFAM" id="SSF51735">
    <property type="entry name" value="NAD(P)-binding Rossmann-fold domains"/>
    <property type="match status" value="2"/>
</dbReference>
<comment type="caution">
    <text evidence="9">The sequence shown here is derived from an EMBL/GenBank/DDBJ whole genome shotgun (WGS) entry which is preliminary data.</text>
</comment>
<dbReference type="SMART" id="SM00826">
    <property type="entry name" value="PKS_DH"/>
    <property type="match status" value="1"/>
</dbReference>
<dbReference type="GO" id="GO:0071770">
    <property type="term" value="P:DIM/DIP cell wall layer assembly"/>
    <property type="evidence" value="ECO:0007669"/>
    <property type="project" value="TreeGrafter"/>
</dbReference>
<feature type="domain" description="PKS/mFAS DH" evidence="8">
    <location>
        <begin position="181"/>
        <end position="444"/>
    </location>
</feature>
<dbReference type="InterPro" id="IPR036291">
    <property type="entry name" value="NAD(P)-bd_dom_sf"/>
</dbReference>
<accession>A0A502DFP9</accession>
<dbReference type="OrthoDB" id="9778690at2"/>
<proteinExistence type="predicted"/>
<dbReference type="EMBL" id="RCZG01000031">
    <property type="protein sequence ID" value="TPG23983.1"/>
    <property type="molecule type" value="Genomic_DNA"/>
</dbReference>
<dbReference type="SMART" id="SM00827">
    <property type="entry name" value="PKS_AT"/>
    <property type="match status" value="1"/>
</dbReference>
<dbReference type="PROSITE" id="PS52019">
    <property type="entry name" value="PKS_MFAS_DH"/>
    <property type="match status" value="1"/>
</dbReference>
<keyword evidence="1" id="KW-0596">Phosphopantetheine</keyword>
<dbReference type="GO" id="GO:0005886">
    <property type="term" value="C:plasma membrane"/>
    <property type="evidence" value="ECO:0007669"/>
    <property type="project" value="TreeGrafter"/>
</dbReference>
<keyword evidence="4" id="KW-0521">NADP</keyword>
<dbReference type="CDD" id="cd05274">
    <property type="entry name" value="KR_FAS_SDR_x"/>
    <property type="match status" value="1"/>
</dbReference>
<feature type="region of interest" description="N-terminal hotdog fold" evidence="6">
    <location>
        <begin position="181"/>
        <end position="299"/>
    </location>
</feature>
<evidence type="ECO:0000313" key="9">
    <source>
        <dbReference type="EMBL" id="TPG23983.1"/>
    </source>
</evidence>
<evidence type="ECO:0000256" key="3">
    <source>
        <dbReference type="ARBA" id="ARBA00022679"/>
    </source>
</evidence>
<evidence type="ECO:0000259" key="8">
    <source>
        <dbReference type="PROSITE" id="PS52019"/>
    </source>
</evidence>
<dbReference type="Pfam" id="PF00550">
    <property type="entry name" value="PP-binding"/>
    <property type="match status" value="1"/>
</dbReference>
<dbReference type="InterPro" id="IPR020807">
    <property type="entry name" value="PKS_DH"/>
</dbReference>
<feature type="non-terminal residue" evidence="9">
    <location>
        <position position="1"/>
    </location>
</feature>
<dbReference type="InterPro" id="IPR042104">
    <property type="entry name" value="PKS_dehydratase_sf"/>
</dbReference>
<keyword evidence="10" id="KW-1185">Reference proteome</keyword>
<evidence type="ECO:0000256" key="2">
    <source>
        <dbReference type="ARBA" id="ARBA00022553"/>
    </source>
</evidence>
<evidence type="ECO:0000313" key="10">
    <source>
        <dbReference type="Proteomes" id="UP000320095"/>
    </source>
</evidence>
<dbReference type="GO" id="GO:0031177">
    <property type="term" value="F:phosphopantetheine binding"/>
    <property type="evidence" value="ECO:0007669"/>
    <property type="project" value="InterPro"/>
</dbReference>
<dbReference type="InterPro" id="IPR036736">
    <property type="entry name" value="ACP-like_sf"/>
</dbReference>
<gene>
    <name evidence="9" type="ORF">EAH80_30935</name>
</gene>
<dbReference type="SUPFAM" id="SSF47336">
    <property type="entry name" value="ACP-like"/>
    <property type="match status" value="1"/>
</dbReference>
<reference evidence="9 10" key="1">
    <citation type="journal article" date="2019" name="Environ. Microbiol.">
        <title>Species interactions and distinct microbial communities in high Arctic permafrost affected cryosols are associated with the CH4 and CO2 gas fluxes.</title>
        <authorList>
            <person name="Altshuler I."/>
            <person name="Hamel J."/>
            <person name="Turney S."/>
            <person name="Magnuson E."/>
            <person name="Levesque R."/>
            <person name="Greer C."/>
            <person name="Whyte L.G."/>
        </authorList>
    </citation>
    <scope>NUCLEOTIDE SEQUENCE [LARGE SCALE GENOMIC DNA]</scope>
    <source>
        <strain evidence="9 10">S5.20</strain>
    </source>
</reference>
<dbReference type="Proteomes" id="UP000320095">
    <property type="component" value="Unassembled WGS sequence"/>
</dbReference>
<dbReference type="InterPro" id="IPR020806">
    <property type="entry name" value="PKS_PP-bd"/>
</dbReference>
<dbReference type="InterPro" id="IPR057326">
    <property type="entry name" value="KR_dom"/>
</dbReference>
<dbReference type="InterPro" id="IPR001227">
    <property type="entry name" value="Ac_transferase_dom_sf"/>
</dbReference>
<dbReference type="PROSITE" id="PS50075">
    <property type="entry name" value="CARRIER"/>
    <property type="match status" value="1"/>
</dbReference>
<dbReference type="Pfam" id="PF00698">
    <property type="entry name" value="Acyl_transf_1"/>
    <property type="match status" value="1"/>
</dbReference>
<dbReference type="Gene3D" id="3.30.70.250">
    <property type="entry name" value="Malonyl-CoA ACP transacylase, ACP-binding"/>
    <property type="match status" value="1"/>
</dbReference>
<sequence length="1022" mass="109378">DAVIAAVTAQNRFARRVNMEVASHTALMDPVLPELREALADLAPNVATIPFLSTVVDPTTEPLLDAAYWADNVRRPVRFSQAITTAAQDYGTFIEISPHPVLTNAVSDTLKSTPHRSIETLHRDTDDTLTFHTQLNTTQPPQTEHDAEPHTLIPTTPWHRTNHWMAARKKLHGAVSAPSPGTLLGTHIGVAGQSPTHLWQALLMSQGKPYPGSHRVDGLEIVPLSVLLQTLSSAAAKLGASNVGDVRFERPIFIDRPQVIQVVADDQSIMVSSAPDIDTPVQRWVKHVSARISSESEAHRDHSDHLGDDVPHGYDAASLSELQHAWGIEGRPYPWSIDSSSSTPGRLHVDVNVPKASTVALLDAAINLGRLVDSSNPALMVPADAEGVHFAADLTDGQGSIDVRRRSGDGNELVVDIAVTGSNGETCIDVRGLRYVDVESRSPAAPLDADPRTSAHAIAWQPWDAADVGQAPTDAPGTIAVLGEDDSARVLRDRLSSVGYSSADVDEAKCVLYVAGPGPGGETDLDYAVRVSKEVADLVRRLVERADRYPATMWIVTRGVREAASDAALRQSCLWGVAGVIGAEQPQLWGGLVDIADDEDIVDCAPALSTILASSAKSILALRGGEFLASSLVPIAGEPVREPLRCHSDAAYLITGGMGVLGLLMAGWLADRGARRLILAGRTPLPPRRDWDGDIDDADVRHRIAAIRALERRGVAVDAVALDVGSREQVEALLARRDADGAPLIRGVIHAAGLTEGQLLTELDEARLHSTMWPKIAGARVLHEAFPPTSLDFFYLTASAGTVFGIAGQGAYAAGNAYLDCLARARHRQGGHTVSLDWVAWKGLGFGSDAQVVVQELARLGSRPITPDEAFTAWEFVDRHDISQALMAPMHTAQADPSAAAELAPVREWAQLSSEDLHAELENGLVAILANELRTSEDAVQVDLPFAEMGLNSVMAMSIRRAVEQLVGLELSVTMLWNHPTIASFAGYLAKQLVPDDDTAADGDAADDSSVLDSLFDSIETT</sequence>
<feature type="active site" description="Proton donor; for dehydratase activity" evidence="6">
    <location>
        <position position="363"/>
    </location>
</feature>
<dbReference type="Gene3D" id="3.40.50.720">
    <property type="entry name" value="NAD(P)-binding Rossmann-like Domain"/>
    <property type="match status" value="1"/>
</dbReference>
<dbReference type="InterPro" id="IPR049900">
    <property type="entry name" value="PKS_mFAS_DH"/>
</dbReference>
<dbReference type="InterPro" id="IPR050091">
    <property type="entry name" value="PKS_NRPS_Biosynth_Enz"/>
</dbReference>
<dbReference type="Gene3D" id="3.10.129.110">
    <property type="entry name" value="Polyketide synthase dehydratase"/>
    <property type="match status" value="1"/>
</dbReference>
<protein>
    <submittedName>
        <fullName evidence="9">KR domain-containing protein</fullName>
    </submittedName>
</protein>
<dbReference type="InterPro" id="IPR049552">
    <property type="entry name" value="PKS_DH_N"/>
</dbReference>
<evidence type="ECO:0000256" key="1">
    <source>
        <dbReference type="ARBA" id="ARBA00022450"/>
    </source>
</evidence>
<dbReference type="InterPro" id="IPR016035">
    <property type="entry name" value="Acyl_Trfase/lysoPLipase"/>
</dbReference>
<dbReference type="GO" id="GO:0006633">
    <property type="term" value="P:fatty acid biosynthetic process"/>
    <property type="evidence" value="ECO:0007669"/>
    <property type="project" value="TreeGrafter"/>
</dbReference>
<organism evidence="9 10">
    <name type="scientific">Mycolicibacterium hodleri</name>
    <dbReference type="NCBI Taxonomy" id="49897"/>
    <lineage>
        <taxon>Bacteria</taxon>
        <taxon>Bacillati</taxon>
        <taxon>Actinomycetota</taxon>
        <taxon>Actinomycetes</taxon>
        <taxon>Mycobacteriales</taxon>
        <taxon>Mycobacteriaceae</taxon>
        <taxon>Mycolicibacterium</taxon>
    </lineage>
</organism>
<dbReference type="SMART" id="SM01294">
    <property type="entry name" value="PKS_PP_betabranch"/>
    <property type="match status" value="1"/>
</dbReference>
<dbReference type="InterPro" id="IPR009081">
    <property type="entry name" value="PP-bd_ACP"/>
</dbReference>
<dbReference type="GO" id="GO:0005737">
    <property type="term" value="C:cytoplasm"/>
    <property type="evidence" value="ECO:0007669"/>
    <property type="project" value="TreeGrafter"/>
</dbReference>
<dbReference type="SMART" id="SM00823">
    <property type="entry name" value="PKS_PP"/>
    <property type="match status" value="1"/>
</dbReference>
<feature type="domain" description="Carrier" evidence="7">
    <location>
        <begin position="916"/>
        <end position="993"/>
    </location>
</feature>
<dbReference type="InterPro" id="IPR013968">
    <property type="entry name" value="PKS_KR"/>
</dbReference>
<evidence type="ECO:0000259" key="7">
    <source>
        <dbReference type="PROSITE" id="PS50075"/>
    </source>
</evidence>
<keyword evidence="5" id="KW-0511">Multifunctional enzyme</keyword>
<dbReference type="SUPFAM" id="SSF52151">
    <property type="entry name" value="FabD/lysophospholipase-like"/>
    <property type="match status" value="1"/>
</dbReference>